<dbReference type="Proteomes" id="UP000234384">
    <property type="component" value="Unassembled WGS sequence"/>
</dbReference>
<feature type="coiled-coil region" evidence="1">
    <location>
        <begin position="182"/>
        <end position="233"/>
    </location>
</feature>
<dbReference type="InterPro" id="IPR038734">
    <property type="entry name" value="YhaN_AAA"/>
</dbReference>
<keyword evidence="2" id="KW-1133">Transmembrane helix</keyword>
<dbReference type="PANTHER" id="PTHR41259">
    <property type="entry name" value="DOUBLE-STRAND BREAK REPAIR RAD50 ATPASE, PUTATIVE-RELATED"/>
    <property type="match status" value="1"/>
</dbReference>
<evidence type="ECO:0000313" key="5">
    <source>
        <dbReference type="Proteomes" id="UP000234384"/>
    </source>
</evidence>
<dbReference type="OrthoDB" id="9764467at2"/>
<dbReference type="EMBL" id="PKHE01000009">
    <property type="protein sequence ID" value="PKY89116.1"/>
    <property type="molecule type" value="Genomic_DNA"/>
</dbReference>
<feature type="domain" description="YhaN AAA" evidence="3">
    <location>
        <begin position="1"/>
        <end position="202"/>
    </location>
</feature>
<reference evidence="4 5" key="1">
    <citation type="submission" date="2017-12" db="EMBL/GenBank/DDBJ databases">
        <title>Phylogenetic diversity of female urinary microbiome.</title>
        <authorList>
            <person name="Thomas-White K."/>
            <person name="Wolfe A.J."/>
        </authorList>
    </citation>
    <scope>NUCLEOTIDE SEQUENCE [LARGE SCALE GENOMIC DNA]</scope>
    <source>
        <strain evidence="4 5">UMB0898</strain>
    </source>
</reference>
<keyword evidence="2" id="KW-0812">Transmembrane</keyword>
<name>A0A2I1K0C6_9LACT</name>
<evidence type="ECO:0000256" key="1">
    <source>
        <dbReference type="SAM" id="Coils"/>
    </source>
</evidence>
<evidence type="ECO:0000313" key="4">
    <source>
        <dbReference type="EMBL" id="PKY89116.1"/>
    </source>
</evidence>
<evidence type="ECO:0000256" key="2">
    <source>
        <dbReference type="SAM" id="Phobius"/>
    </source>
</evidence>
<accession>A0A2I1K0C6</accession>
<keyword evidence="2" id="KW-0472">Membrane</keyword>
<feature type="transmembrane region" description="Helical" evidence="2">
    <location>
        <begin position="463"/>
        <end position="484"/>
    </location>
</feature>
<dbReference type="AlphaFoldDB" id="A0A2I1K0C6"/>
<dbReference type="RefSeq" id="WP_101954256.1">
    <property type="nucleotide sequence ID" value="NZ_PKHE01000009.1"/>
</dbReference>
<dbReference type="PANTHER" id="PTHR41259:SF1">
    <property type="entry name" value="DOUBLE-STRAND BREAK REPAIR RAD50 ATPASE, PUTATIVE-RELATED"/>
    <property type="match status" value="1"/>
</dbReference>
<comment type="caution">
    <text evidence="4">The sequence shown here is derived from an EMBL/GenBank/DDBJ whole genome shotgun (WGS) entry which is preliminary data.</text>
</comment>
<dbReference type="InterPro" id="IPR027417">
    <property type="entry name" value="P-loop_NTPase"/>
</dbReference>
<dbReference type="Pfam" id="PF13514">
    <property type="entry name" value="AAA_27"/>
    <property type="match status" value="1"/>
</dbReference>
<gene>
    <name evidence="4" type="ORF">CYJ57_04555</name>
</gene>
<organism evidence="4 5">
    <name type="scientific">Falseniella ignava</name>
    <dbReference type="NCBI Taxonomy" id="137730"/>
    <lineage>
        <taxon>Bacteria</taxon>
        <taxon>Bacillati</taxon>
        <taxon>Bacillota</taxon>
        <taxon>Bacilli</taxon>
        <taxon>Lactobacillales</taxon>
        <taxon>Aerococcaceae</taxon>
        <taxon>Falseniella</taxon>
    </lineage>
</organism>
<protein>
    <recommendedName>
        <fullName evidence="3">YhaN AAA domain-containing protein</fullName>
    </recommendedName>
</protein>
<evidence type="ECO:0000259" key="3">
    <source>
        <dbReference type="Pfam" id="PF13514"/>
    </source>
</evidence>
<sequence length="928" mass="108497">MIIDKIDIYGYGKWVNQQFELSDGLQLFVGENEAGKSTLQSFIRSILFGFPTRHRRVNQLNTYEPKTSEKYGGRLLLRETTMGDVWVERTQSGVTITTPDGQILPESQLDQILAGLDVNLYDSFYSFTLANLQELANIGSDQLNDYFLGIGTLGSDKFIELSNHLEKQSTQLYKKGGSVPPLNVLLNEYEELQQRTAQYESQNDTYQQFIAQKQQVELQIEQNIAAIKEAEIALHQSEQLLAMYQIYQRLVKVRKELGELTYIPITNTLNTELTNTEAMVERLQNENVSLASRLEELQSQLKQETRLEWANNRTTEREQWLQLTIQAKEDYNNLEKLERQLVEIEHRLNQLAQRGQFYPDKINQQKTIPYEEAESLLSQTAEIERQIDRIGIERKHFIDQRKDVQNQIAQRQQQITYFEHQAINLKEQLKEVTRPSDYLVGLLMLLIGGLIWLYNQFQPLNQLLIRSGFGLLLAGILMIGYIAFSHARKRQEYDLDAIDQSILALEHEIEHFAQQMQQLSLTINAREDEQNHSKQQLTEFNQQKRHWLTQHGFYPTADLELIVKTNPVQQYIDEKEKQSQFQKEAGGLQARLANWLEKITPMLERFPASSAQLRDLIRHVETIESNLQLVLNNSRINLERQTATQESIDINMQEIERLNQFIQDEYQKLNVENRKEFDQLIERNEYIRSLEEKERLYLEQIGDKEAQLEQIGDQASLEAIIERHQRKLQSLRDSIEPLQHQRANCAVEINNLEQDGTYSDLLQQLEDQRAAIIELYQDWATRKLSSSMIVQTLRQGLDNPIEEMNDLANQIFKILSNHRYEHIRINKRNLKVVMATGDVFEPHELSQGTLEQLYVSLRLAFIQSAVTMIRMPIIIDDAFVNFDETRRSYAYDVLKQVGEKHQILYFTFDKAVCDQFESEQIIDLEKMN</sequence>
<feature type="coiled-coil region" evidence="1">
    <location>
        <begin position="714"/>
        <end position="741"/>
    </location>
</feature>
<dbReference type="SUPFAM" id="SSF52540">
    <property type="entry name" value="P-loop containing nucleoside triphosphate hydrolases"/>
    <property type="match status" value="1"/>
</dbReference>
<proteinExistence type="predicted"/>
<feature type="transmembrane region" description="Helical" evidence="2">
    <location>
        <begin position="438"/>
        <end position="457"/>
    </location>
</feature>
<feature type="coiled-coil region" evidence="1">
    <location>
        <begin position="266"/>
        <end position="354"/>
    </location>
</feature>
<dbReference type="Gene3D" id="3.40.50.300">
    <property type="entry name" value="P-loop containing nucleotide triphosphate hydrolases"/>
    <property type="match status" value="2"/>
</dbReference>
<keyword evidence="1" id="KW-0175">Coiled coil</keyword>